<name>A0A829MAI6_9MYCO</name>
<feature type="compositionally biased region" description="Low complexity" evidence="1">
    <location>
        <begin position="123"/>
        <end position="145"/>
    </location>
</feature>
<keyword evidence="2" id="KW-0732">Signal</keyword>
<feature type="region of interest" description="Disordered" evidence="1">
    <location>
        <begin position="166"/>
        <end position="195"/>
    </location>
</feature>
<dbReference type="AlphaFoldDB" id="A0A829MAI6"/>
<dbReference type="EMBL" id="AYTF01000002">
    <property type="protein sequence ID" value="ESV61881.1"/>
    <property type="molecule type" value="Genomic_DNA"/>
</dbReference>
<comment type="caution">
    <text evidence="3">The sequence shown here is derived from an EMBL/GenBank/DDBJ whole genome shotgun (WGS) entry which is preliminary data.</text>
</comment>
<sequence length="237" mass="25310">MRFCTRRAGVIVAFVIAGLLGAPSATADPSVPGDPTGQIYTPPGYIGYYPGVYGLQSIWSLTPPPRVRDAGGTRAMTNADPESAHVGMPGDRLGVQLKHVTVKPHEAGPLGQVFGARPSSPMQQTAAPEAAGAPPQGRRPLPAGRTSPPDSPWVWRIRLLQGPHPIGRCRVSRPGNRPEVRRPHRTPRTDSGVETVAPNGYRWRISPRGWRCHSAHCSGCVAATSEYRHVGCCGGLE</sequence>
<evidence type="ECO:0000313" key="4">
    <source>
        <dbReference type="Proteomes" id="UP000018502"/>
    </source>
</evidence>
<gene>
    <name evidence="3" type="ORF">L833_4278</name>
</gene>
<protein>
    <submittedName>
        <fullName evidence="3">Uncharacterized protein</fullName>
    </submittedName>
</protein>
<proteinExistence type="predicted"/>
<feature type="chain" id="PRO_5032907196" evidence="2">
    <location>
        <begin position="28"/>
        <end position="237"/>
    </location>
</feature>
<feature type="region of interest" description="Disordered" evidence="1">
    <location>
        <begin position="116"/>
        <end position="152"/>
    </location>
</feature>
<reference evidence="3 4" key="1">
    <citation type="journal article" date="2014" name="Emerg. Infect. Dis.">
        <title>High-level Relatedness among Mycobacterium abscessus subsp. massiliense Strains from Widely Separated Outbreaks.</title>
        <authorList>
            <person name="Tettelin H."/>
            <person name="Davidson R.M."/>
            <person name="Agrawal S."/>
            <person name="Aitken M.L."/>
            <person name="Shallom S."/>
            <person name="Hasan N.A."/>
            <person name="Strong M."/>
            <person name="Nogueira de Moura V.C."/>
            <person name="De Groote M.A."/>
            <person name="Duarte R.S."/>
            <person name="Hine E."/>
            <person name="Parankush S."/>
            <person name="Su Q."/>
            <person name="Daugherty S.C."/>
            <person name="Fraser C.M."/>
            <person name="Brown-Elliott B.A."/>
            <person name="Wallace R.J.Jr."/>
            <person name="Holland S.M."/>
            <person name="Sampaio E.P."/>
            <person name="Olivier K.N."/>
            <person name="Jackson M."/>
            <person name="Zelazny A.M."/>
        </authorList>
    </citation>
    <scope>NUCLEOTIDE SEQUENCE [LARGE SCALE GENOMIC DNA]</scope>
    <source>
        <strain evidence="3 4">MAB_091912_2446</strain>
    </source>
</reference>
<dbReference type="Proteomes" id="UP000018502">
    <property type="component" value="Unassembled WGS sequence"/>
</dbReference>
<organism evidence="3 4">
    <name type="scientific">Mycobacteroides abscessus MAB_091912_2446</name>
    <dbReference type="NCBI Taxonomy" id="1335414"/>
    <lineage>
        <taxon>Bacteria</taxon>
        <taxon>Bacillati</taxon>
        <taxon>Actinomycetota</taxon>
        <taxon>Actinomycetes</taxon>
        <taxon>Mycobacteriales</taxon>
        <taxon>Mycobacteriaceae</taxon>
        <taxon>Mycobacteroides</taxon>
        <taxon>Mycobacteroides abscessus</taxon>
    </lineage>
</organism>
<evidence type="ECO:0000313" key="3">
    <source>
        <dbReference type="EMBL" id="ESV61881.1"/>
    </source>
</evidence>
<evidence type="ECO:0000256" key="2">
    <source>
        <dbReference type="SAM" id="SignalP"/>
    </source>
</evidence>
<accession>A0A829MAI6</accession>
<feature type="signal peptide" evidence="2">
    <location>
        <begin position="1"/>
        <end position="27"/>
    </location>
</feature>
<evidence type="ECO:0000256" key="1">
    <source>
        <dbReference type="SAM" id="MobiDB-lite"/>
    </source>
</evidence>